<reference evidence="2" key="1">
    <citation type="submission" date="2017-09" db="EMBL/GenBank/DDBJ databases">
        <title>Depth-based differentiation of microbial function through sediment-hosted aquifers and enrichment of novel symbionts in the deep terrestrial subsurface.</title>
        <authorList>
            <person name="Probst A.J."/>
            <person name="Ladd B."/>
            <person name="Jarett J.K."/>
            <person name="Geller-Mcgrath D.E."/>
            <person name="Sieber C.M.K."/>
            <person name="Emerson J.B."/>
            <person name="Anantharaman K."/>
            <person name="Thomas B.C."/>
            <person name="Malmstrom R."/>
            <person name="Stieglmeier M."/>
            <person name="Klingl A."/>
            <person name="Woyke T."/>
            <person name="Ryan C.M."/>
            <person name="Banfield J.F."/>
        </authorList>
    </citation>
    <scope>NUCLEOTIDE SEQUENCE [LARGE SCALE GENOMIC DNA]</scope>
</reference>
<comment type="caution">
    <text evidence="1">The sequence shown here is derived from an EMBL/GenBank/DDBJ whole genome shotgun (WGS) entry which is preliminary data.</text>
</comment>
<accession>A0A2M8EZB5</accession>
<gene>
    <name evidence="1" type="ORF">CO051_03420</name>
</gene>
<protein>
    <submittedName>
        <fullName evidence="1">Uncharacterized protein</fullName>
    </submittedName>
</protein>
<name>A0A2M8EZB5_9BACT</name>
<dbReference type="Proteomes" id="UP000231383">
    <property type="component" value="Unassembled WGS sequence"/>
</dbReference>
<dbReference type="AlphaFoldDB" id="A0A2M8EZB5"/>
<sequence length="154" mass="17499">MPRIKPTVNNPYALSKKQILTIEEVKNQLARGEVPNLPAAHNKVYDTNGNGNELANQNFNRLNYRQALIEALREKKIIGENGKVEQRLAEGLDAIDNKDSPNYSVRLDYIKEINKITGVYSPQETLNRRLGVSIQLSGDELEQEILKLEEELRS</sequence>
<organism evidence="1 2">
    <name type="scientific">Candidatus Roizmanbacteria bacterium CG_4_9_14_0_2_um_filter_39_13</name>
    <dbReference type="NCBI Taxonomy" id="1974839"/>
    <lineage>
        <taxon>Bacteria</taxon>
        <taxon>Candidatus Roizmaniibacteriota</taxon>
    </lineage>
</organism>
<dbReference type="EMBL" id="PFSC01000094">
    <property type="protein sequence ID" value="PJC32312.1"/>
    <property type="molecule type" value="Genomic_DNA"/>
</dbReference>
<evidence type="ECO:0000313" key="1">
    <source>
        <dbReference type="EMBL" id="PJC32312.1"/>
    </source>
</evidence>
<evidence type="ECO:0000313" key="2">
    <source>
        <dbReference type="Proteomes" id="UP000231383"/>
    </source>
</evidence>
<proteinExistence type="predicted"/>